<dbReference type="SUPFAM" id="SSF47781">
    <property type="entry name" value="RuvA domain 2-like"/>
    <property type="match status" value="1"/>
</dbReference>
<dbReference type="PANTHER" id="PTHR21180:SF32">
    <property type="entry name" value="ENDONUCLEASE_EXONUCLEASE_PHOSPHATASE FAMILY DOMAIN-CONTAINING PROTEIN 1"/>
    <property type="match status" value="1"/>
</dbReference>
<dbReference type="Pfam" id="PF12836">
    <property type="entry name" value="HHH_3"/>
    <property type="match status" value="1"/>
</dbReference>
<feature type="compositionally biased region" description="Polar residues" evidence="1">
    <location>
        <begin position="102"/>
        <end position="112"/>
    </location>
</feature>
<name>A0ABW0M0W5_9BACL</name>
<keyword evidence="4" id="KW-1185">Reference proteome</keyword>
<gene>
    <name evidence="3" type="ORF">ACFPPD_23435</name>
</gene>
<dbReference type="RefSeq" id="WP_209743775.1">
    <property type="nucleotide sequence ID" value="NZ_JBHSMH010000111.1"/>
</dbReference>
<evidence type="ECO:0000259" key="2">
    <source>
        <dbReference type="SMART" id="SM00278"/>
    </source>
</evidence>
<evidence type="ECO:0000313" key="3">
    <source>
        <dbReference type="EMBL" id="MFC5471633.1"/>
    </source>
</evidence>
<protein>
    <submittedName>
        <fullName evidence="3">Helix-hairpin-helix domain-containing protein</fullName>
    </submittedName>
</protein>
<reference evidence="4" key="1">
    <citation type="journal article" date="2019" name="Int. J. Syst. Evol. Microbiol.">
        <title>The Global Catalogue of Microorganisms (GCM) 10K type strain sequencing project: providing services to taxonomists for standard genome sequencing and annotation.</title>
        <authorList>
            <consortium name="The Broad Institute Genomics Platform"/>
            <consortium name="The Broad Institute Genome Sequencing Center for Infectious Disease"/>
            <person name="Wu L."/>
            <person name="Ma J."/>
        </authorList>
    </citation>
    <scope>NUCLEOTIDE SEQUENCE [LARGE SCALE GENOMIC DNA]</scope>
    <source>
        <strain evidence="4">CCUG 57113</strain>
    </source>
</reference>
<dbReference type="NCBIfam" id="TIGR00426">
    <property type="entry name" value="competence protein ComEA helix-hairpin-helix repeat region"/>
    <property type="match status" value="1"/>
</dbReference>
<dbReference type="InterPro" id="IPR051675">
    <property type="entry name" value="Endo/Exo/Phosphatase_dom_1"/>
</dbReference>
<dbReference type="InterPro" id="IPR004509">
    <property type="entry name" value="Competence_ComEA_HhH"/>
</dbReference>
<dbReference type="InterPro" id="IPR010994">
    <property type="entry name" value="RuvA_2-like"/>
</dbReference>
<feature type="domain" description="Helix-hairpin-helix DNA-binding motif class 1" evidence="2">
    <location>
        <begin position="164"/>
        <end position="183"/>
    </location>
</feature>
<proteinExistence type="predicted"/>
<organism evidence="3 4">
    <name type="scientific">Cohnella suwonensis</name>
    <dbReference type="NCBI Taxonomy" id="696072"/>
    <lineage>
        <taxon>Bacteria</taxon>
        <taxon>Bacillati</taxon>
        <taxon>Bacillota</taxon>
        <taxon>Bacilli</taxon>
        <taxon>Bacillales</taxon>
        <taxon>Paenibacillaceae</taxon>
        <taxon>Cohnella</taxon>
    </lineage>
</organism>
<dbReference type="SMART" id="SM00278">
    <property type="entry name" value="HhH1"/>
    <property type="match status" value="2"/>
</dbReference>
<dbReference type="EMBL" id="JBHSMH010000111">
    <property type="protein sequence ID" value="MFC5471633.1"/>
    <property type="molecule type" value="Genomic_DNA"/>
</dbReference>
<evidence type="ECO:0000256" key="1">
    <source>
        <dbReference type="SAM" id="MobiDB-lite"/>
    </source>
</evidence>
<feature type="domain" description="Helix-hairpin-helix DNA-binding motif class 1" evidence="2">
    <location>
        <begin position="134"/>
        <end position="153"/>
    </location>
</feature>
<feature type="region of interest" description="Disordered" evidence="1">
    <location>
        <begin position="52"/>
        <end position="124"/>
    </location>
</feature>
<dbReference type="Proteomes" id="UP001596105">
    <property type="component" value="Unassembled WGS sequence"/>
</dbReference>
<feature type="compositionally biased region" description="Basic and acidic residues" evidence="1">
    <location>
        <begin position="58"/>
        <end position="69"/>
    </location>
</feature>
<feature type="compositionally biased region" description="Low complexity" evidence="1">
    <location>
        <begin position="70"/>
        <end position="86"/>
    </location>
</feature>
<comment type="caution">
    <text evidence="3">The sequence shown here is derived from an EMBL/GenBank/DDBJ whole genome shotgun (WGS) entry which is preliminary data.</text>
</comment>
<dbReference type="InterPro" id="IPR003583">
    <property type="entry name" value="Hlx-hairpin-Hlx_DNA-bd_motif"/>
</dbReference>
<sequence>MKERTMHPSRFISLFIMLLALGLLVYAYIKGQSRTDVPGWKPANGELANALDALSSPEEGRSLYSRDTDASAPSREASKASPAASKQPNATVPSGQPREEPPSTTAQPSATGQAPPASADNGTGLLNLNAASQAQLESLPGIGPSKAKAIIDYREKRGEFRNVEELRDIKGIGPKIYEKVAQRVTVE</sequence>
<evidence type="ECO:0000313" key="4">
    <source>
        <dbReference type="Proteomes" id="UP001596105"/>
    </source>
</evidence>
<accession>A0ABW0M0W5</accession>
<dbReference type="Gene3D" id="1.10.150.280">
    <property type="entry name" value="AF1531-like domain"/>
    <property type="match status" value="1"/>
</dbReference>
<dbReference type="PANTHER" id="PTHR21180">
    <property type="entry name" value="ENDONUCLEASE/EXONUCLEASE/PHOSPHATASE FAMILY DOMAIN-CONTAINING PROTEIN 1"/>
    <property type="match status" value="1"/>
</dbReference>